<accession>A0A0A9T357</accession>
<name>A0A0A9T357_ARUDO</name>
<reference evidence="1" key="1">
    <citation type="submission" date="2014-09" db="EMBL/GenBank/DDBJ databases">
        <authorList>
            <person name="Magalhaes I.L.F."/>
            <person name="Oliveira U."/>
            <person name="Santos F.R."/>
            <person name="Vidigal T.H.D.A."/>
            <person name="Brescovit A.D."/>
            <person name="Santos A.J."/>
        </authorList>
    </citation>
    <scope>NUCLEOTIDE SEQUENCE</scope>
    <source>
        <tissue evidence="1">Shoot tissue taken approximately 20 cm above the soil surface</tissue>
    </source>
</reference>
<organism evidence="1">
    <name type="scientific">Arundo donax</name>
    <name type="common">Giant reed</name>
    <name type="synonym">Donax arundinaceus</name>
    <dbReference type="NCBI Taxonomy" id="35708"/>
    <lineage>
        <taxon>Eukaryota</taxon>
        <taxon>Viridiplantae</taxon>
        <taxon>Streptophyta</taxon>
        <taxon>Embryophyta</taxon>
        <taxon>Tracheophyta</taxon>
        <taxon>Spermatophyta</taxon>
        <taxon>Magnoliopsida</taxon>
        <taxon>Liliopsida</taxon>
        <taxon>Poales</taxon>
        <taxon>Poaceae</taxon>
        <taxon>PACMAD clade</taxon>
        <taxon>Arundinoideae</taxon>
        <taxon>Arundineae</taxon>
        <taxon>Arundo</taxon>
    </lineage>
</organism>
<dbReference type="AlphaFoldDB" id="A0A0A9T357"/>
<evidence type="ECO:0000313" key="1">
    <source>
        <dbReference type="EMBL" id="JAD46394.1"/>
    </source>
</evidence>
<sequence length="26" mass="2909">MLEIIATTGLGRREVLTCSSSYSHRQ</sequence>
<proteinExistence type="predicted"/>
<protein>
    <submittedName>
        <fullName evidence="1">Uncharacterized protein</fullName>
    </submittedName>
</protein>
<reference evidence="1" key="2">
    <citation type="journal article" date="2015" name="Data Brief">
        <title>Shoot transcriptome of the giant reed, Arundo donax.</title>
        <authorList>
            <person name="Barrero R.A."/>
            <person name="Guerrero F.D."/>
            <person name="Moolhuijzen P."/>
            <person name="Goolsby J.A."/>
            <person name="Tidwell J."/>
            <person name="Bellgard S.E."/>
            <person name="Bellgard M.I."/>
        </authorList>
    </citation>
    <scope>NUCLEOTIDE SEQUENCE</scope>
    <source>
        <tissue evidence="1">Shoot tissue taken approximately 20 cm above the soil surface</tissue>
    </source>
</reference>
<dbReference type="EMBL" id="GBRH01251501">
    <property type="protein sequence ID" value="JAD46394.1"/>
    <property type="molecule type" value="Transcribed_RNA"/>
</dbReference>